<dbReference type="Gene3D" id="2.60.120.10">
    <property type="entry name" value="Jelly Rolls"/>
    <property type="match status" value="1"/>
</dbReference>
<dbReference type="PROSITE" id="PS01124">
    <property type="entry name" value="HTH_ARAC_FAMILY_2"/>
    <property type="match status" value="1"/>
</dbReference>
<dbReference type="PANTHER" id="PTHR43280">
    <property type="entry name" value="ARAC-FAMILY TRANSCRIPTIONAL REGULATOR"/>
    <property type="match status" value="1"/>
</dbReference>
<evidence type="ECO:0000256" key="1">
    <source>
        <dbReference type="ARBA" id="ARBA00023015"/>
    </source>
</evidence>
<keyword evidence="2" id="KW-0238">DNA-binding</keyword>
<evidence type="ECO:0000313" key="5">
    <source>
        <dbReference type="EMBL" id="MDI9859795.1"/>
    </source>
</evidence>
<dbReference type="Pfam" id="PF12833">
    <property type="entry name" value="HTH_18"/>
    <property type="match status" value="1"/>
</dbReference>
<name>A0ABT6Y8A9_9BACT</name>
<organism evidence="5 6">
    <name type="scientific">Flectobacillus roseus</name>
    <dbReference type="NCBI Taxonomy" id="502259"/>
    <lineage>
        <taxon>Bacteria</taxon>
        <taxon>Pseudomonadati</taxon>
        <taxon>Bacteroidota</taxon>
        <taxon>Cytophagia</taxon>
        <taxon>Cytophagales</taxon>
        <taxon>Flectobacillaceae</taxon>
        <taxon>Flectobacillus</taxon>
    </lineage>
</organism>
<proteinExistence type="predicted"/>
<sequence>MKTGYERIQADEGSSFRLLHQKVKAEDFAWDYHYHPEIEIVCVYGGNGRRHVGNHLSYYQEGDLVLIGSNVPHGGFGFGAIGEHEEVVIQFMPDFLGEGFLHKPEMKNIKKLLERGLQGIKFEGVTKQTVSEELLKIKEIPPFQRMVYLLNLLEFLANSNEFELLNKRETRYDFGMRDQLRLRKIYQFVEENFTTEIEIQQVAELANLTVPAFCNYFKKNLNQTFTDFVNEYRVNHACKLLNEGRTVADACFESGFNNVSYFGRVFKKLKQVQPSQFALQK</sequence>
<evidence type="ECO:0000256" key="2">
    <source>
        <dbReference type="ARBA" id="ARBA00023125"/>
    </source>
</evidence>
<comment type="caution">
    <text evidence="5">The sequence shown here is derived from an EMBL/GenBank/DDBJ whole genome shotgun (WGS) entry which is preliminary data.</text>
</comment>
<dbReference type="InterPro" id="IPR009057">
    <property type="entry name" value="Homeodomain-like_sf"/>
</dbReference>
<dbReference type="RefSeq" id="WP_166577011.1">
    <property type="nucleotide sequence ID" value="NZ_JASHIF010000009.1"/>
</dbReference>
<keyword evidence="3" id="KW-0804">Transcription</keyword>
<evidence type="ECO:0000256" key="3">
    <source>
        <dbReference type="ARBA" id="ARBA00023163"/>
    </source>
</evidence>
<dbReference type="SUPFAM" id="SSF51182">
    <property type="entry name" value="RmlC-like cupins"/>
    <property type="match status" value="1"/>
</dbReference>
<keyword evidence="1" id="KW-0805">Transcription regulation</keyword>
<dbReference type="InterPro" id="IPR018060">
    <property type="entry name" value="HTH_AraC"/>
</dbReference>
<accession>A0ABT6Y8A9</accession>
<dbReference type="InterPro" id="IPR011051">
    <property type="entry name" value="RmlC_Cupin_sf"/>
</dbReference>
<keyword evidence="6" id="KW-1185">Reference proteome</keyword>
<dbReference type="EMBL" id="JASHIF010000009">
    <property type="protein sequence ID" value="MDI9859795.1"/>
    <property type="molecule type" value="Genomic_DNA"/>
</dbReference>
<protein>
    <submittedName>
        <fullName evidence="5">AraC family transcriptional regulator</fullName>
    </submittedName>
</protein>
<dbReference type="SMART" id="SM00342">
    <property type="entry name" value="HTH_ARAC"/>
    <property type="match status" value="1"/>
</dbReference>
<dbReference type="Proteomes" id="UP001236507">
    <property type="component" value="Unassembled WGS sequence"/>
</dbReference>
<evidence type="ECO:0000259" key="4">
    <source>
        <dbReference type="PROSITE" id="PS01124"/>
    </source>
</evidence>
<dbReference type="Gene3D" id="1.10.10.60">
    <property type="entry name" value="Homeodomain-like"/>
    <property type="match status" value="2"/>
</dbReference>
<evidence type="ECO:0000313" key="6">
    <source>
        <dbReference type="Proteomes" id="UP001236507"/>
    </source>
</evidence>
<dbReference type="PANTHER" id="PTHR43280:SF27">
    <property type="entry name" value="TRANSCRIPTIONAL REGULATOR MTLR"/>
    <property type="match status" value="1"/>
</dbReference>
<dbReference type="SUPFAM" id="SSF46689">
    <property type="entry name" value="Homeodomain-like"/>
    <property type="match status" value="2"/>
</dbReference>
<gene>
    <name evidence="5" type="ORF">QM524_11295</name>
</gene>
<feature type="domain" description="HTH araC/xylS-type" evidence="4">
    <location>
        <begin position="183"/>
        <end position="280"/>
    </location>
</feature>
<dbReference type="InterPro" id="IPR014710">
    <property type="entry name" value="RmlC-like_jellyroll"/>
</dbReference>
<reference evidence="5 6" key="1">
    <citation type="submission" date="2023-05" db="EMBL/GenBank/DDBJ databases">
        <title>Novel species of genus Flectobacillus isolated from stream in China.</title>
        <authorList>
            <person name="Lu H."/>
        </authorList>
    </citation>
    <scope>NUCLEOTIDE SEQUENCE [LARGE SCALE GENOMIC DNA]</scope>
    <source>
        <strain evidence="5 6">KCTC 42575</strain>
    </source>
</reference>